<evidence type="ECO:0000313" key="3">
    <source>
        <dbReference type="Proteomes" id="UP000245119"/>
    </source>
</evidence>
<feature type="compositionally biased region" description="Low complexity" evidence="1">
    <location>
        <begin position="23"/>
        <end position="34"/>
    </location>
</feature>
<feature type="compositionally biased region" description="Polar residues" evidence="1">
    <location>
        <begin position="481"/>
        <end position="491"/>
    </location>
</feature>
<dbReference type="OrthoDB" id="690068at2759"/>
<feature type="compositionally biased region" description="Low complexity" evidence="1">
    <location>
        <begin position="790"/>
        <end position="834"/>
    </location>
</feature>
<feature type="compositionally biased region" description="Low complexity" evidence="1">
    <location>
        <begin position="1062"/>
        <end position="1081"/>
    </location>
</feature>
<feature type="compositionally biased region" description="Polar residues" evidence="1">
    <location>
        <begin position="677"/>
        <end position="719"/>
    </location>
</feature>
<gene>
    <name evidence="2" type="ORF">C0Q70_12105</name>
</gene>
<feature type="compositionally biased region" description="Low complexity" evidence="1">
    <location>
        <begin position="514"/>
        <end position="534"/>
    </location>
</feature>
<feature type="compositionally biased region" description="Polar residues" evidence="1">
    <location>
        <begin position="1052"/>
        <end position="1061"/>
    </location>
</feature>
<feature type="compositionally biased region" description="Polar residues" evidence="1">
    <location>
        <begin position="1211"/>
        <end position="1226"/>
    </location>
</feature>
<feature type="compositionally biased region" description="Low complexity" evidence="1">
    <location>
        <begin position="610"/>
        <end position="623"/>
    </location>
</feature>
<feature type="compositionally biased region" description="Polar residues" evidence="1">
    <location>
        <begin position="642"/>
        <end position="656"/>
    </location>
</feature>
<feature type="compositionally biased region" description="Low complexity" evidence="1">
    <location>
        <begin position="720"/>
        <end position="733"/>
    </location>
</feature>
<protein>
    <submittedName>
        <fullName evidence="2">Uncharacterized protein</fullName>
    </submittedName>
</protein>
<feature type="region of interest" description="Disordered" evidence="1">
    <location>
        <begin position="272"/>
        <end position="341"/>
    </location>
</feature>
<feature type="compositionally biased region" description="Polar residues" evidence="1">
    <location>
        <begin position="535"/>
        <end position="561"/>
    </location>
</feature>
<evidence type="ECO:0000313" key="2">
    <source>
        <dbReference type="EMBL" id="PVD26957.1"/>
    </source>
</evidence>
<dbReference type="EMBL" id="PZQS01000007">
    <property type="protein sequence ID" value="PVD26957.1"/>
    <property type="molecule type" value="Genomic_DNA"/>
</dbReference>
<reference evidence="2 3" key="1">
    <citation type="submission" date="2018-04" db="EMBL/GenBank/DDBJ databases">
        <title>The genome of golden apple snail Pomacea canaliculata provides insight into stress tolerance and invasive adaptation.</title>
        <authorList>
            <person name="Liu C."/>
            <person name="Liu B."/>
            <person name="Ren Y."/>
            <person name="Zhang Y."/>
            <person name="Wang H."/>
            <person name="Li S."/>
            <person name="Jiang F."/>
            <person name="Yin L."/>
            <person name="Zhang G."/>
            <person name="Qian W."/>
            <person name="Fan W."/>
        </authorList>
    </citation>
    <scope>NUCLEOTIDE SEQUENCE [LARGE SCALE GENOMIC DNA]</scope>
    <source>
        <strain evidence="2">SZHN2017</strain>
        <tissue evidence="2">Muscle</tissue>
    </source>
</reference>
<name>A0A2T7P0K6_POMCA</name>
<feature type="compositionally biased region" description="Low complexity" evidence="1">
    <location>
        <begin position="304"/>
        <end position="314"/>
    </location>
</feature>
<feature type="compositionally biased region" description="Polar residues" evidence="1">
    <location>
        <begin position="504"/>
        <end position="513"/>
    </location>
</feature>
<feature type="region of interest" description="Disordered" evidence="1">
    <location>
        <begin position="908"/>
        <end position="1163"/>
    </location>
</feature>
<evidence type="ECO:0000256" key="1">
    <source>
        <dbReference type="SAM" id="MobiDB-lite"/>
    </source>
</evidence>
<feature type="compositionally biased region" description="Polar residues" evidence="1">
    <location>
        <begin position="961"/>
        <end position="977"/>
    </location>
</feature>
<feature type="compositionally biased region" description="Low complexity" evidence="1">
    <location>
        <begin position="1105"/>
        <end position="1120"/>
    </location>
</feature>
<proteinExistence type="predicted"/>
<feature type="region of interest" description="Disordered" evidence="1">
    <location>
        <begin position="1186"/>
        <end position="1229"/>
    </location>
</feature>
<organism evidence="2 3">
    <name type="scientific">Pomacea canaliculata</name>
    <name type="common">Golden apple snail</name>
    <dbReference type="NCBI Taxonomy" id="400727"/>
    <lineage>
        <taxon>Eukaryota</taxon>
        <taxon>Metazoa</taxon>
        <taxon>Spiralia</taxon>
        <taxon>Lophotrochozoa</taxon>
        <taxon>Mollusca</taxon>
        <taxon>Gastropoda</taxon>
        <taxon>Caenogastropoda</taxon>
        <taxon>Architaenioglossa</taxon>
        <taxon>Ampullarioidea</taxon>
        <taxon>Ampullariidae</taxon>
        <taxon>Pomacea</taxon>
    </lineage>
</organism>
<feature type="region of interest" description="Disordered" evidence="1">
    <location>
        <begin position="405"/>
        <end position="442"/>
    </location>
</feature>
<feature type="compositionally biased region" description="Basic and acidic residues" evidence="1">
    <location>
        <begin position="127"/>
        <end position="142"/>
    </location>
</feature>
<feature type="compositionally biased region" description="Pro residues" evidence="1">
    <location>
        <begin position="936"/>
        <end position="949"/>
    </location>
</feature>
<feature type="region of interest" description="Disordered" evidence="1">
    <location>
        <begin position="481"/>
        <end position="656"/>
    </location>
</feature>
<keyword evidence="3" id="KW-1185">Reference proteome</keyword>
<feature type="region of interest" description="Disordered" evidence="1">
    <location>
        <begin position="790"/>
        <end position="874"/>
    </location>
</feature>
<feature type="compositionally biased region" description="Gly residues" evidence="1">
    <location>
        <begin position="915"/>
        <end position="925"/>
    </location>
</feature>
<feature type="region of interest" description="Disordered" evidence="1">
    <location>
        <begin position="126"/>
        <end position="260"/>
    </location>
</feature>
<feature type="compositionally biased region" description="Polar residues" evidence="1">
    <location>
        <begin position="581"/>
        <end position="602"/>
    </location>
</feature>
<sequence length="1400" mass="146534">MPSLAQTSDVGTLSAAVAVTTADSSAAATNTISSGTDTAGQIVPPPKKPKKSKSKKKDKEKEDGLMSEPQLVQPSAADMIVDEVADHVVSGASDPFVLPDSITFTESEISDVLDQVEKLGSSLVSDEQLKKYEKVEKAEKREKKSKRRKDGGQMDDGSSNPSKKQCKGNSRENDSSLEANLFVLNQQLGVRPLSQQQQDDPNSTSRMSIYDFQDDSPPGLGSAKTESPQKSKSKKSKSKTPSGTQNLLAATSPLSVSTVSTTSTMVTNTAATTTLASATTTTSAGTNTPASSLDMLVPALSQAKSDSSSVSKGSKSSKSKKSDKKDRAKSNSGSSIADSLNNMNAVNSVHSISTTARVNTAASENMSIQTNGTISSSKSNDSLSSNSVDSASVILPMPGFDTLEALNSPPPLISPPVSQAKSSGSSSGSKGQGQLQDQNLDGPLGQISSIVSSDIVTTMCSTSIETLADISDVVPTSNTMNMDPLMLQSSNSPPPALHHPLTLGHNSANSMMVQQQQKQKQQQQQSISNKQRQQTPPRHNPAQQMPSHSPQMAQPPQSGPTQGHAHMGPPTSPAQAVGRPRSTSLSHQQQQNQGGYLSSSPQGGAGVRQSPSASCISPSSSHSRGSHENQGFNQGAGAHMAPTQSPSSSVRLNDMSSLLNSPDISCPNANLFSSTAPKLSHMQKPTSQGKPSCTEDSAASRSRTGIYSADNFVQPSRQTSNLESCSQQSSNSSVAGNMSRMAGMNDASGESFNFTSIGLNLTSSSTQSTGQEMGVASSAGMPFSFSLTSASTTQTSSSSGSHGQVGHHSFPFYPLHPSVTQPSSTSQQSHQTQSLNMMPPGVDVRMDGQGSGHQTSGPGVGGGMPSTAQNSFNFGGLMDLNSSCSGVRDTAMPNDQSHLMSSVDKSPMASFTQHHGGGAGGGSGSNSGQKRLSEIQPPPPPSNRPPQQPTQPLDHGPPINRSPQQMGNHTSPAGNYFSSSYPSSASLNTPPLRHPPLPNSDSNHLMNRGFDHGFGSSQTSASVPLGGPNFDHHGMSYQRDMNQTRPLEHVSTGASTSSRKPSSQQQQQQQNGGGSKQQKQSQGGGGGSSGLSRVPPSHGQSRNMAPNHNSNQSQQSSAPSQAPPPAHQTSGNGQPPAPSPSQQARQAKRKQPSQSKKSKPTYSTEIDANLSHSIFDNNQSLQSFFSFQNMSPPPVRNLQSEGPSFLPGNLFGSTSRPLSNSSNKNTPDLGPPYALFPPTRPQNGLGLNFQHSFGMNTMTGNPGSGHMTPHSVAVPPHMGNFSLSNIFSDSGTNDGGINISPIKFSHPGNPILPPQAGMDPNALQHPHQGSALYHNRSHHGQPHVLPNPMTLNSILGHNHHGFDTRSMSQGINSSVGPPFHGAGHPSSFAIPPLNFSMHDH</sequence>
<dbReference type="Proteomes" id="UP000245119">
    <property type="component" value="Linkage Group LG7"/>
</dbReference>
<comment type="caution">
    <text evidence="2">The sequence shown here is derived from an EMBL/GenBank/DDBJ whole genome shotgun (WGS) entry which is preliminary data.</text>
</comment>
<feature type="compositionally biased region" description="Low complexity" evidence="1">
    <location>
        <begin position="418"/>
        <end position="442"/>
    </location>
</feature>
<feature type="compositionally biased region" description="Low complexity" evidence="1">
    <location>
        <begin position="249"/>
        <end position="260"/>
    </location>
</feature>
<feature type="region of interest" description="Disordered" evidence="1">
    <location>
        <begin position="23"/>
        <end position="78"/>
    </location>
</feature>
<accession>A0A2T7P0K6</accession>
<feature type="region of interest" description="Disordered" evidence="1">
    <location>
        <begin position="677"/>
        <end position="747"/>
    </location>
</feature>
<feature type="compositionally biased region" description="Low complexity" evidence="1">
    <location>
        <begin position="272"/>
        <end position="292"/>
    </location>
</feature>
<feature type="compositionally biased region" description="Basic residues" evidence="1">
    <location>
        <begin position="1146"/>
        <end position="1159"/>
    </location>
</feature>
<feature type="compositionally biased region" description="Basic residues" evidence="1">
    <location>
        <begin position="47"/>
        <end position="56"/>
    </location>
</feature>
<feature type="compositionally biased region" description="Polar residues" evidence="1">
    <location>
        <begin position="183"/>
        <end position="207"/>
    </location>
</feature>